<dbReference type="AlphaFoldDB" id="A0A501XEI8"/>
<evidence type="ECO:0000313" key="2">
    <source>
        <dbReference type="EMBL" id="TPE58714.1"/>
    </source>
</evidence>
<dbReference type="Proteomes" id="UP000319897">
    <property type="component" value="Unassembled WGS sequence"/>
</dbReference>
<keyword evidence="1" id="KW-0732">Signal</keyword>
<dbReference type="OrthoDB" id="7596780at2"/>
<dbReference type="RefSeq" id="WP_140929566.1">
    <property type="nucleotide sequence ID" value="NZ_VFSU01000034.1"/>
</dbReference>
<feature type="chain" id="PRO_5021409116" evidence="1">
    <location>
        <begin position="21"/>
        <end position="175"/>
    </location>
</feature>
<feature type="signal peptide" evidence="1">
    <location>
        <begin position="1"/>
        <end position="20"/>
    </location>
</feature>
<reference evidence="2 3" key="1">
    <citation type="submission" date="2019-06" db="EMBL/GenBank/DDBJ databases">
        <authorList>
            <person name="Lee I."/>
            <person name="Jang G.I."/>
            <person name="Hwang C.Y."/>
        </authorList>
    </citation>
    <scope>NUCLEOTIDE SEQUENCE [LARGE SCALE GENOMIC DNA]</scope>
    <source>
        <strain evidence="2 3">PAMC 28131</strain>
    </source>
</reference>
<sequence length="175" mass="18124">MRILVAALGAGLLLSAPAGAQVPDKLIGCSAEPDDAKRLACYDSVVKAISADARRVSEAREAEAAKAKQAAAAAAAAAATAAAVQAEETRKASFGKADSAAEVKSVDASISEILRDASGKPVFILDNGQMWRQADGFNLPNAKVGTKVAVKRGAMGSYRLQPENSNRSVQVIRMR</sequence>
<protein>
    <submittedName>
        <fullName evidence="2">Uncharacterized protein</fullName>
    </submittedName>
</protein>
<organism evidence="2 3">
    <name type="scientific">Sandaracinobacter neustonicus</name>
    <dbReference type="NCBI Taxonomy" id="1715348"/>
    <lineage>
        <taxon>Bacteria</taxon>
        <taxon>Pseudomonadati</taxon>
        <taxon>Pseudomonadota</taxon>
        <taxon>Alphaproteobacteria</taxon>
        <taxon>Sphingomonadales</taxon>
        <taxon>Sphingosinicellaceae</taxon>
        <taxon>Sandaracinobacter</taxon>
    </lineage>
</organism>
<comment type="caution">
    <text evidence="2">The sequence shown here is derived from an EMBL/GenBank/DDBJ whole genome shotgun (WGS) entry which is preliminary data.</text>
</comment>
<evidence type="ECO:0000313" key="3">
    <source>
        <dbReference type="Proteomes" id="UP000319897"/>
    </source>
</evidence>
<proteinExistence type="predicted"/>
<accession>A0A501XEI8</accession>
<gene>
    <name evidence="2" type="ORF">FJQ54_16850</name>
</gene>
<evidence type="ECO:0000256" key="1">
    <source>
        <dbReference type="SAM" id="SignalP"/>
    </source>
</evidence>
<keyword evidence="3" id="KW-1185">Reference proteome</keyword>
<name>A0A501XEI8_9SPHN</name>
<dbReference type="EMBL" id="VFSU01000034">
    <property type="protein sequence ID" value="TPE58714.1"/>
    <property type="molecule type" value="Genomic_DNA"/>
</dbReference>